<evidence type="ECO:0000313" key="3">
    <source>
        <dbReference type="Proteomes" id="UP000676336"/>
    </source>
</evidence>
<organism evidence="2 3">
    <name type="scientific">Rotaria magnacalcarata</name>
    <dbReference type="NCBI Taxonomy" id="392030"/>
    <lineage>
        <taxon>Eukaryota</taxon>
        <taxon>Metazoa</taxon>
        <taxon>Spiralia</taxon>
        <taxon>Gnathifera</taxon>
        <taxon>Rotifera</taxon>
        <taxon>Eurotatoria</taxon>
        <taxon>Bdelloidea</taxon>
        <taxon>Philodinida</taxon>
        <taxon>Philodinidae</taxon>
        <taxon>Rotaria</taxon>
    </lineage>
</organism>
<reference evidence="2" key="1">
    <citation type="submission" date="2021-02" db="EMBL/GenBank/DDBJ databases">
        <authorList>
            <person name="Nowell W R."/>
        </authorList>
    </citation>
    <scope>NUCLEOTIDE SEQUENCE</scope>
</reference>
<comment type="caution">
    <text evidence="2">The sequence shown here is derived from an EMBL/GenBank/DDBJ whole genome shotgun (WGS) entry which is preliminary data.</text>
</comment>
<feature type="non-terminal residue" evidence="2">
    <location>
        <position position="42"/>
    </location>
</feature>
<evidence type="ECO:0000313" key="1">
    <source>
        <dbReference type="EMBL" id="CAF4640010.1"/>
    </source>
</evidence>
<dbReference type="Proteomes" id="UP000681720">
    <property type="component" value="Unassembled WGS sequence"/>
</dbReference>
<protein>
    <submittedName>
        <fullName evidence="2">Uncharacterized protein</fullName>
    </submittedName>
</protein>
<dbReference type="EMBL" id="CAJOBJ010112935">
    <property type="protein sequence ID" value="CAF4640010.1"/>
    <property type="molecule type" value="Genomic_DNA"/>
</dbReference>
<name>A0A8S3CMJ8_9BILA</name>
<dbReference type="EMBL" id="CAJOBI010182120">
    <property type="protein sequence ID" value="CAF4930243.1"/>
    <property type="molecule type" value="Genomic_DNA"/>
</dbReference>
<sequence length="42" mass="5104">MRFIIRDIYKQLTEQQNEATMPNDKVYRAQLISKEELENFAK</sequence>
<evidence type="ECO:0000313" key="2">
    <source>
        <dbReference type="EMBL" id="CAF4930243.1"/>
    </source>
</evidence>
<dbReference type="Proteomes" id="UP000676336">
    <property type="component" value="Unassembled WGS sequence"/>
</dbReference>
<dbReference type="AlphaFoldDB" id="A0A8S3CMJ8"/>
<accession>A0A8S3CMJ8</accession>
<gene>
    <name evidence="1" type="ORF">GIL414_LOCUS40581</name>
    <name evidence="2" type="ORF">SMN809_LOCUS53150</name>
</gene>
<proteinExistence type="predicted"/>